<keyword evidence="4" id="KW-0378">Hydrolase</keyword>
<evidence type="ECO:0000313" key="11">
    <source>
        <dbReference type="Proteomes" id="UP000077469"/>
    </source>
</evidence>
<dbReference type="RefSeq" id="WP_031502550.1">
    <property type="nucleotide sequence ID" value="NC_022795.1"/>
</dbReference>
<dbReference type="PaxDb" id="1123384-AJ81_09840"/>
<dbReference type="InterPro" id="IPR017850">
    <property type="entry name" value="Alkaline_phosphatase_core_sf"/>
</dbReference>
<feature type="binding site" evidence="8">
    <location>
        <position position="254"/>
    </location>
    <ligand>
        <name>Zn(2+)</name>
        <dbReference type="ChEBI" id="CHEBI:29105"/>
        <label>2</label>
    </ligand>
</feature>
<dbReference type="PROSITE" id="PS00123">
    <property type="entry name" value="ALKALINE_PHOSPHATASE"/>
    <property type="match status" value="1"/>
</dbReference>
<reference evidence="10 11" key="1">
    <citation type="submission" date="2014-01" db="EMBL/GenBank/DDBJ databases">
        <title>Genome sequencing of Thermotog hypogea.</title>
        <authorList>
            <person name="Zhang X."/>
            <person name="Alvare G."/>
            <person name="Fristensky B."/>
            <person name="Chen L."/>
            <person name="Suen T."/>
            <person name="Chen Q."/>
            <person name="Ma K."/>
        </authorList>
    </citation>
    <scope>NUCLEOTIDE SEQUENCE [LARGE SCALE GENOMIC DNA]</scope>
    <source>
        <strain evidence="10 11">DSM 11164</strain>
    </source>
</reference>
<dbReference type="PANTHER" id="PTHR11596:SF5">
    <property type="entry name" value="ALKALINE PHOSPHATASE"/>
    <property type="match status" value="1"/>
</dbReference>
<feature type="binding site" evidence="8">
    <location>
        <position position="31"/>
    </location>
    <ligand>
        <name>Mg(2+)</name>
        <dbReference type="ChEBI" id="CHEBI:18420"/>
    </ligand>
</feature>
<dbReference type="OrthoDB" id="9794455at2"/>
<dbReference type="GO" id="GO:0004035">
    <property type="term" value="F:alkaline phosphatase activity"/>
    <property type="evidence" value="ECO:0007669"/>
    <property type="project" value="TreeGrafter"/>
</dbReference>
<sequence>MRRLLVALVLTLLVTFVLASYVKNVIYFIGDGMGFNHVYLASILEGRPLNMMKSQHVGIVKTFSANTWVTDSAAAGTALASGFKTNNGMIGMLPNKEPVPSIAEILKLYGVKVGIVVTCRITHATPAAFYGHVPDRDMENELAEQLIESDFDVIMGGGMRHFLPASVKGSSRKDEKDLISLARERGYTVITKKSELAQVEGGKLLALFASSHLAPASERTGEQPMLYEMVEKALELLSKDGEPFFLMVEGSQIDWEAHGNDPYGVWKEVVEFDKAVGVALEFAKKNPDTLIVVSSDHETGGLSTSTGTYMLEVDKLRKFKANTDWFISRHSIEEKEKFIAAVKEFYDIDMSEEEYSQLLNVKKTAKSVYDLPNAFGRYVSSKALLGWTTFDHTGDPVPIFAFGPGAEHFTGWLDNTDVPRIIARLMGYPLTYPIQKEPIITGPVLY</sequence>
<dbReference type="SUPFAM" id="SSF53649">
    <property type="entry name" value="Alkaline phosphatase-like"/>
    <property type="match status" value="1"/>
</dbReference>
<dbReference type="PANTHER" id="PTHR11596">
    <property type="entry name" value="ALKALINE PHOSPHATASE"/>
    <property type="match status" value="1"/>
</dbReference>
<comment type="cofactor">
    <cofactor evidence="8">
        <name>Zn(2+)</name>
        <dbReference type="ChEBI" id="CHEBI:29105"/>
    </cofactor>
    <text evidence="8">Binds 2 Zn(2+) ions.</text>
</comment>
<accession>A0A0X1KT07</accession>
<evidence type="ECO:0000256" key="7">
    <source>
        <dbReference type="PIRSR" id="PIRSR601952-1"/>
    </source>
</evidence>
<dbReference type="AlphaFoldDB" id="A0A0X1KT07"/>
<dbReference type="GO" id="GO:0046872">
    <property type="term" value="F:metal ion binding"/>
    <property type="evidence" value="ECO:0007669"/>
    <property type="project" value="UniProtKB-KW"/>
</dbReference>
<name>A0A0X1KT07_9THEM</name>
<evidence type="ECO:0000256" key="1">
    <source>
        <dbReference type="ARBA" id="ARBA00005984"/>
    </source>
</evidence>
<dbReference type="Pfam" id="PF00245">
    <property type="entry name" value="Alk_phosphatase"/>
    <property type="match status" value="1"/>
</dbReference>
<feature type="binding site" evidence="8">
    <location>
        <position position="296"/>
    </location>
    <ligand>
        <name>Zn(2+)</name>
        <dbReference type="ChEBI" id="CHEBI:29105"/>
        <label>2</label>
    </ligand>
</feature>
<feature type="binding site" evidence="8">
    <location>
        <position position="123"/>
    </location>
    <ligand>
        <name>Mg(2+)</name>
        <dbReference type="ChEBI" id="CHEBI:18420"/>
    </ligand>
</feature>
<evidence type="ECO:0000313" key="10">
    <source>
        <dbReference type="EMBL" id="AJC74429.1"/>
    </source>
</evidence>
<evidence type="ECO:0000256" key="5">
    <source>
        <dbReference type="ARBA" id="ARBA00022833"/>
    </source>
</evidence>
<organism evidence="10 11">
    <name type="scientific">Pseudothermotoga hypogea DSM 11164 = NBRC 106472</name>
    <dbReference type="NCBI Taxonomy" id="1123384"/>
    <lineage>
        <taxon>Bacteria</taxon>
        <taxon>Thermotogati</taxon>
        <taxon>Thermotogota</taxon>
        <taxon>Thermotogae</taxon>
        <taxon>Thermotogales</taxon>
        <taxon>Thermotogaceae</taxon>
        <taxon>Pseudothermotoga</taxon>
    </lineage>
</organism>
<dbReference type="Proteomes" id="UP000077469">
    <property type="component" value="Chromosome"/>
</dbReference>
<proteinExistence type="inferred from homology"/>
<evidence type="ECO:0000256" key="8">
    <source>
        <dbReference type="PIRSR" id="PIRSR601952-2"/>
    </source>
</evidence>
<dbReference type="Gene3D" id="1.10.60.40">
    <property type="match status" value="1"/>
</dbReference>
<dbReference type="InterPro" id="IPR001952">
    <property type="entry name" value="Alkaline_phosphatase"/>
</dbReference>
<feature type="binding site" evidence="8">
    <location>
        <position position="297"/>
    </location>
    <ligand>
        <name>Zn(2+)</name>
        <dbReference type="ChEBI" id="CHEBI:29105"/>
        <label>2</label>
    </ligand>
</feature>
<dbReference type="STRING" id="1123384.AJ81_09840"/>
<keyword evidence="6 8" id="KW-0460">Magnesium</keyword>
<feature type="binding site" evidence="8">
    <location>
        <position position="249"/>
    </location>
    <ligand>
        <name>Mg(2+)</name>
        <dbReference type="ChEBI" id="CHEBI:18420"/>
    </ligand>
</feature>
<evidence type="ECO:0000256" key="3">
    <source>
        <dbReference type="ARBA" id="ARBA00022723"/>
    </source>
</evidence>
<keyword evidence="3 8" id="KW-0479">Metal-binding</keyword>
<feature type="active site" description="Phosphoserine intermediate" evidence="7">
    <location>
        <position position="72"/>
    </location>
</feature>
<dbReference type="PRINTS" id="PR00113">
    <property type="entry name" value="ALKPHPHTASE"/>
</dbReference>
<comment type="cofactor">
    <cofactor evidence="8">
        <name>Mg(2+)</name>
        <dbReference type="ChEBI" id="CHEBI:18420"/>
    </cofactor>
    <text evidence="8">Binds 1 Mg(2+) ion.</text>
</comment>
<evidence type="ECO:0000256" key="6">
    <source>
        <dbReference type="ARBA" id="ARBA00022842"/>
    </source>
</evidence>
<keyword evidence="11" id="KW-1185">Reference proteome</keyword>
<keyword evidence="2" id="KW-0597">Phosphoprotein</keyword>
<protein>
    <submittedName>
        <fullName evidence="10">Alkaline phosphatase</fullName>
    </submittedName>
</protein>
<feature type="binding site" evidence="8">
    <location>
        <position position="258"/>
    </location>
    <ligand>
        <name>Zn(2+)</name>
        <dbReference type="ChEBI" id="CHEBI:29105"/>
        <label>2</label>
    </ligand>
</feature>
<feature type="binding site" evidence="8">
    <location>
        <position position="125"/>
    </location>
    <ligand>
        <name>Mg(2+)</name>
        <dbReference type="ChEBI" id="CHEBI:18420"/>
    </ligand>
</feature>
<dbReference type="CDD" id="cd16012">
    <property type="entry name" value="ALP"/>
    <property type="match status" value="1"/>
</dbReference>
<dbReference type="SMART" id="SM00098">
    <property type="entry name" value="alkPPc"/>
    <property type="match status" value="1"/>
</dbReference>
<evidence type="ECO:0000256" key="2">
    <source>
        <dbReference type="ARBA" id="ARBA00022553"/>
    </source>
</evidence>
<comment type="similarity">
    <text evidence="1 9">Belongs to the alkaline phosphatase family.</text>
</comment>
<evidence type="ECO:0000256" key="9">
    <source>
        <dbReference type="RuleBase" id="RU003946"/>
    </source>
</evidence>
<gene>
    <name evidence="10" type="ORF">AJ81_09840</name>
</gene>
<evidence type="ECO:0000256" key="4">
    <source>
        <dbReference type="ARBA" id="ARBA00022801"/>
    </source>
</evidence>
<feature type="binding site" evidence="8">
    <location>
        <position position="392"/>
    </location>
    <ligand>
        <name>Zn(2+)</name>
        <dbReference type="ChEBI" id="CHEBI:29105"/>
        <label>2</label>
    </ligand>
</feature>
<dbReference type="PATRIC" id="fig|1123384.7.peg.1975"/>
<dbReference type="InterPro" id="IPR018299">
    <property type="entry name" value="Alkaline_phosphatase_AS"/>
</dbReference>
<dbReference type="EMBL" id="CP007141">
    <property type="protein sequence ID" value="AJC74429.1"/>
    <property type="molecule type" value="Genomic_DNA"/>
</dbReference>
<keyword evidence="5 8" id="KW-0862">Zinc</keyword>
<dbReference type="Gene3D" id="3.40.720.10">
    <property type="entry name" value="Alkaline Phosphatase, subunit A"/>
    <property type="match status" value="1"/>
</dbReference>
<feature type="binding site" evidence="8">
    <location>
        <position position="31"/>
    </location>
    <ligand>
        <name>Zn(2+)</name>
        <dbReference type="ChEBI" id="CHEBI:29105"/>
        <label>2</label>
    </ligand>
</feature>
<dbReference type="KEGG" id="phy:AJ81_09840"/>